<proteinExistence type="inferred from homology"/>
<evidence type="ECO:0000256" key="2">
    <source>
        <dbReference type="ARBA" id="ARBA00004481"/>
    </source>
</evidence>
<evidence type="ECO:0000259" key="10">
    <source>
        <dbReference type="PROSITE" id="PS51837"/>
    </source>
</evidence>
<evidence type="ECO:0000256" key="5">
    <source>
        <dbReference type="ARBA" id="ARBA00022723"/>
    </source>
</evidence>
<comment type="caution">
    <text evidence="11">The sequence shown here is derived from an EMBL/GenBank/DDBJ whole genome shotgun (WGS) entry which is preliminary data.</text>
</comment>
<dbReference type="InterPro" id="IPR006629">
    <property type="entry name" value="LITAF"/>
</dbReference>
<evidence type="ECO:0000256" key="3">
    <source>
        <dbReference type="ARBA" id="ARBA00004630"/>
    </source>
</evidence>
<dbReference type="PROSITE" id="PS51837">
    <property type="entry name" value="LITAF"/>
    <property type="match status" value="1"/>
</dbReference>
<dbReference type="PANTHER" id="PTHR23292">
    <property type="entry name" value="LIPOPOLYSACCHARIDE-INDUCED TUMOR NECROSIS FACTOR-ALPHA FACTOR"/>
    <property type="match status" value="1"/>
</dbReference>
<dbReference type="InterPro" id="IPR037519">
    <property type="entry name" value="LITAF_fam"/>
</dbReference>
<evidence type="ECO:0000256" key="9">
    <source>
        <dbReference type="SAM" id="Phobius"/>
    </source>
</evidence>
<name>A0A3M7SJL6_BRAPC</name>
<dbReference type="Pfam" id="PF10601">
    <property type="entry name" value="zf-LITAF-like"/>
    <property type="match status" value="1"/>
</dbReference>
<accession>A0A3M7SJL6</accession>
<evidence type="ECO:0000313" key="11">
    <source>
        <dbReference type="EMBL" id="RNA35820.1"/>
    </source>
</evidence>
<evidence type="ECO:0000256" key="1">
    <source>
        <dbReference type="ARBA" id="ARBA00004414"/>
    </source>
</evidence>
<dbReference type="AlphaFoldDB" id="A0A3M7SJL6"/>
<dbReference type="GO" id="GO:0005765">
    <property type="term" value="C:lysosomal membrane"/>
    <property type="evidence" value="ECO:0007669"/>
    <property type="project" value="UniProtKB-SubCell"/>
</dbReference>
<evidence type="ECO:0000313" key="12">
    <source>
        <dbReference type="Proteomes" id="UP000276133"/>
    </source>
</evidence>
<dbReference type="STRING" id="10195.A0A3M7SJL6"/>
<evidence type="ECO:0000256" key="8">
    <source>
        <dbReference type="SAM" id="MobiDB-lite"/>
    </source>
</evidence>
<evidence type="ECO:0000256" key="6">
    <source>
        <dbReference type="ARBA" id="ARBA00022833"/>
    </source>
</evidence>
<dbReference type="GO" id="GO:0008270">
    <property type="term" value="F:zinc ion binding"/>
    <property type="evidence" value="ECO:0007669"/>
    <property type="project" value="TreeGrafter"/>
</dbReference>
<gene>
    <name evidence="11" type="ORF">BpHYR1_022659</name>
</gene>
<keyword evidence="5" id="KW-0479">Metal-binding</keyword>
<comment type="similarity">
    <text evidence="4">Belongs to the CDIP1/LITAF family.</text>
</comment>
<dbReference type="SMART" id="SM00714">
    <property type="entry name" value="LITAF"/>
    <property type="match status" value="1"/>
</dbReference>
<feature type="domain" description="LITAF" evidence="10">
    <location>
        <begin position="55"/>
        <end position="140"/>
    </location>
</feature>
<keyword evidence="12" id="KW-1185">Reference proteome</keyword>
<feature type="compositionally biased region" description="Polar residues" evidence="8">
    <location>
        <begin position="20"/>
        <end position="36"/>
    </location>
</feature>
<dbReference type="GO" id="GO:0031902">
    <property type="term" value="C:late endosome membrane"/>
    <property type="evidence" value="ECO:0007669"/>
    <property type="project" value="UniProtKB-SubCell"/>
</dbReference>
<keyword evidence="9" id="KW-1133">Transmembrane helix</keyword>
<dbReference type="OrthoDB" id="4713066at2759"/>
<dbReference type="EMBL" id="REGN01001283">
    <property type="protein sequence ID" value="RNA35820.1"/>
    <property type="molecule type" value="Genomic_DNA"/>
</dbReference>
<organism evidence="11 12">
    <name type="scientific">Brachionus plicatilis</name>
    <name type="common">Marine rotifer</name>
    <name type="synonym">Brachionus muelleri</name>
    <dbReference type="NCBI Taxonomy" id="10195"/>
    <lineage>
        <taxon>Eukaryota</taxon>
        <taxon>Metazoa</taxon>
        <taxon>Spiralia</taxon>
        <taxon>Gnathifera</taxon>
        <taxon>Rotifera</taxon>
        <taxon>Eurotatoria</taxon>
        <taxon>Monogononta</taxon>
        <taxon>Pseudotrocha</taxon>
        <taxon>Ploima</taxon>
        <taxon>Brachionidae</taxon>
        <taxon>Brachionus</taxon>
    </lineage>
</organism>
<evidence type="ECO:0000256" key="7">
    <source>
        <dbReference type="ARBA" id="ARBA00023136"/>
    </source>
</evidence>
<feature type="region of interest" description="Disordered" evidence="8">
    <location>
        <begin position="1"/>
        <end position="36"/>
    </location>
</feature>
<evidence type="ECO:0000256" key="4">
    <source>
        <dbReference type="ARBA" id="ARBA00005975"/>
    </source>
</evidence>
<keyword evidence="6" id="KW-0862">Zinc</keyword>
<reference evidence="11 12" key="1">
    <citation type="journal article" date="2018" name="Sci. Rep.">
        <title>Genomic signatures of local adaptation to the degree of environmental predictability in rotifers.</title>
        <authorList>
            <person name="Franch-Gras L."/>
            <person name="Hahn C."/>
            <person name="Garcia-Roger E.M."/>
            <person name="Carmona M.J."/>
            <person name="Serra M."/>
            <person name="Gomez A."/>
        </authorList>
    </citation>
    <scope>NUCLEOTIDE SEQUENCE [LARGE SCALE GENOMIC DNA]</scope>
    <source>
        <strain evidence="11">HYR1</strain>
    </source>
</reference>
<sequence>MSDYDKENDLPPSYVDAGYTGTQSQSEQKFQGSLPQPSVPDTVLATETLIYQQPQPSIVYVGLPIRLGDNPAQIMCPNCRASVLTRVKYQSGVLTWLIAGGLCFIGLWLGCCLVPFCVDSCKDAEHYCPNCRYMIGRNKKL</sequence>
<feature type="transmembrane region" description="Helical" evidence="9">
    <location>
        <begin position="93"/>
        <end position="116"/>
    </location>
</feature>
<comment type="subcellular location">
    <subcellularLocation>
        <location evidence="2">Endosome membrane</location>
        <topology evidence="2">Peripheral membrane protein</topology>
    </subcellularLocation>
    <subcellularLocation>
        <location evidence="1">Late endosome membrane</location>
    </subcellularLocation>
    <subcellularLocation>
        <location evidence="3">Lysosome membrane</location>
        <topology evidence="3">Peripheral membrane protein</topology>
        <orientation evidence="3">Cytoplasmic side</orientation>
    </subcellularLocation>
</comment>
<keyword evidence="9" id="KW-0812">Transmembrane</keyword>
<dbReference type="Proteomes" id="UP000276133">
    <property type="component" value="Unassembled WGS sequence"/>
</dbReference>
<protein>
    <submittedName>
        <fullName evidence="11">Lipopolysaccharide-induced tumor necrosis factor-alpha factor</fullName>
    </submittedName>
</protein>
<keyword evidence="7 9" id="KW-0472">Membrane</keyword>
<dbReference type="PANTHER" id="PTHR23292:SF6">
    <property type="entry name" value="FI16602P1-RELATED"/>
    <property type="match status" value="1"/>
</dbReference>